<dbReference type="PROSITE" id="PS50011">
    <property type="entry name" value="PROTEIN_KINASE_DOM"/>
    <property type="match status" value="1"/>
</dbReference>
<keyword evidence="1" id="KW-0723">Serine/threonine-protein kinase</keyword>
<dbReference type="InterPro" id="IPR011009">
    <property type="entry name" value="Kinase-like_dom_sf"/>
</dbReference>
<evidence type="ECO:0000256" key="5">
    <source>
        <dbReference type="SAM" id="Phobius"/>
    </source>
</evidence>
<dbReference type="InterPro" id="IPR000719">
    <property type="entry name" value="Prot_kinase_dom"/>
</dbReference>
<feature type="domain" description="Protein kinase" evidence="6">
    <location>
        <begin position="385"/>
        <end position="645"/>
    </location>
</feature>
<dbReference type="SUPFAM" id="SSF52058">
    <property type="entry name" value="L domain-like"/>
    <property type="match status" value="1"/>
</dbReference>
<dbReference type="PANTHER" id="PTHR44329">
    <property type="entry name" value="SERINE/THREONINE-PROTEIN KINASE TNNI3K-RELATED"/>
    <property type="match status" value="1"/>
</dbReference>
<dbReference type="AlphaFoldDB" id="A0A1V9Z5V5"/>
<protein>
    <submittedName>
        <fullName evidence="7">Protein kinase</fullName>
    </submittedName>
</protein>
<name>A0A1V9Z5V5_ACHHY</name>
<keyword evidence="3 4" id="KW-0067">ATP-binding</keyword>
<keyword evidence="8" id="KW-1185">Reference proteome</keyword>
<feature type="transmembrane region" description="Helical" evidence="5">
    <location>
        <begin position="303"/>
        <end position="327"/>
    </location>
</feature>
<dbReference type="PANTHER" id="PTHR44329:SF214">
    <property type="entry name" value="PROTEIN KINASE DOMAIN-CONTAINING PROTEIN"/>
    <property type="match status" value="1"/>
</dbReference>
<dbReference type="SUPFAM" id="SSF56112">
    <property type="entry name" value="Protein kinase-like (PK-like)"/>
    <property type="match status" value="1"/>
</dbReference>
<dbReference type="InterPro" id="IPR001245">
    <property type="entry name" value="Ser-Thr/Tyr_kinase_cat_dom"/>
</dbReference>
<evidence type="ECO:0000313" key="7">
    <source>
        <dbReference type="EMBL" id="OQR93375.1"/>
    </source>
</evidence>
<keyword evidence="5" id="KW-0472">Membrane</keyword>
<dbReference type="OrthoDB" id="103633at2759"/>
<sequence>MSTTECPASGPAVLMAGKPLCSYNYCTLNTASNQATQTKDTAFSNISAIGNLTATWATVISVSNSNLTGMECSSYSPMITSMYVSAFAVTASSKHGNWAWPPKIDTLYAISVPTKCRPTRRKLTATNLASLPPNLPSTITSLYDEATCLHLFDNIHSSTSNTPLTALQPLPSIDALSIVNSSLISIANQPWARLTRIVLHSNAQLTSLVNVTLSPSLAYLSLKDVHLTTFTVDAKSFAALSSLTDAGRLVSLQGVTITSSDNECLSNRGTITPLWPTLGNYSACVVGVSTKPDAPTADASSSMVWVIGIVVGAVVILGAAFGALWWWRRRRQQVPPTLTGSSRDVVENNLVAPLKSDRAKVQMHESEGYRTLAMLNRLRLDASSLVRGRLLGTGAHAQVYHGMYNATPVAIKSLVTKRKHDIDMIIDEIELLAALDSPYIVQLVGASWAGRIADLEIVLEYMDMGDLHAYLHTHDVGTYPWSQKRDVVANVAMGLAYLHERSIIHRDVKARNVLLDSTKGTKLTDFGVSKIDVQATMTIGVGTYRWMAPEVLQENRYTIAADVYSFGVLMSEVDTHQIPYLDMIQPETGNPLMDTAILARVVQGTLRPTFSEMCPTDLAELAHRCLAFNPADRPTAVDIVTSLLVAAANLAAASDV</sequence>
<dbReference type="InterPro" id="IPR051681">
    <property type="entry name" value="Ser/Thr_Kinases-Pseudokinases"/>
</dbReference>
<gene>
    <name evidence="7" type="ORF">ACHHYP_02618</name>
</gene>
<keyword evidence="5" id="KW-1133">Transmembrane helix</keyword>
<dbReference type="Gene3D" id="3.80.10.10">
    <property type="entry name" value="Ribonuclease Inhibitor"/>
    <property type="match status" value="1"/>
</dbReference>
<keyword evidence="7" id="KW-0808">Transferase</keyword>
<dbReference type="InterPro" id="IPR017441">
    <property type="entry name" value="Protein_kinase_ATP_BS"/>
</dbReference>
<proteinExistence type="predicted"/>
<dbReference type="PRINTS" id="PR00109">
    <property type="entry name" value="TYRKINASE"/>
</dbReference>
<dbReference type="InterPro" id="IPR032675">
    <property type="entry name" value="LRR_dom_sf"/>
</dbReference>
<evidence type="ECO:0000259" key="6">
    <source>
        <dbReference type="PROSITE" id="PS50011"/>
    </source>
</evidence>
<dbReference type="PROSITE" id="PS00108">
    <property type="entry name" value="PROTEIN_KINASE_ST"/>
    <property type="match status" value="1"/>
</dbReference>
<dbReference type="GO" id="GO:0004674">
    <property type="term" value="F:protein serine/threonine kinase activity"/>
    <property type="evidence" value="ECO:0007669"/>
    <property type="project" value="UniProtKB-KW"/>
</dbReference>
<dbReference type="EMBL" id="JNBR01000412">
    <property type="protein sequence ID" value="OQR93375.1"/>
    <property type="molecule type" value="Genomic_DNA"/>
</dbReference>
<feature type="binding site" evidence="4">
    <location>
        <position position="412"/>
    </location>
    <ligand>
        <name>ATP</name>
        <dbReference type="ChEBI" id="CHEBI:30616"/>
    </ligand>
</feature>
<organism evidence="7 8">
    <name type="scientific">Achlya hypogyna</name>
    <name type="common">Oomycete</name>
    <name type="synonym">Protoachlya hypogyna</name>
    <dbReference type="NCBI Taxonomy" id="1202772"/>
    <lineage>
        <taxon>Eukaryota</taxon>
        <taxon>Sar</taxon>
        <taxon>Stramenopiles</taxon>
        <taxon>Oomycota</taxon>
        <taxon>Saprolegniomycetes</taxon>
        <taxon>Saprolegniales</taxon>
        <taxon>Achlyaceae</taxon>
        <taxon>Achlya</taxon>
    </lineage>
</organism>
<keyword evidence="7" id="KW-0418">Kinase</keyword>
<comment type="caution">
    <text evidence="7">The sequence shown here is derived from an EMBL/GenBank/DDBJ whole genome shotgun (WGS) entry which is preliminary data.</text>
</comment>
<dbReference type="STRING" id="1202772.A0A1V9Z5V5"/>
<evidence type="ECO:0000256" key="2">
    <source>
        <dbReference type="ARBA" id="ARBA00022741"/>
    </source>
</evidence>
<evidence type="ECO:0000256" key="1">
    <source>
        <dbReference type="ARBA" id="ARBA00022527"/>
    </source>
</evidence>
<dbReference type="Gene3D" id="1.10.510.10">
    <property type="entry name" value="Transferase(Phosphotransferase) domain 1"/>
    <property type="match status" value="1"/>
</dbReference>
<keyword evidence="5" id="KW-0812">Transmembrane</keyword>
<dbReference type="PROSITE" id="PS00107">
    <property type="entry name" value="PROTEIN_KINASE_ATP"/>
    <property type="match status" value="1"/>
</dbReference>
<accession>A0A1V9Z5V5</accession>
<dbReference type="GO" id="GO:0005524">
    <property type="term" value="F:ATP binding"/>
    <property type="evidence" value="ECO:0007669"/>
    <property type="project" value="UniProtKB-UniRule"/>
</dbReference>
<evidence type="ECO:0000313" key="8">
    <source>
        <dbReference type="Proteomes" id="UP000243579"/>
    </source>
</evidence>
<reference evidence="7 8" key="1">
    <citation type="journal article" date="2014" name="Genome Biol. Evol.">
        <title>The secreted proteins of Achlya hypogyna and Thraustotheca clavata identify the ancestral oomycete secretome and reveal gene acquisitions by horizontal gene transfer.</title>
        <authorList>
            <person name="Misner I."/>
            <person name="Blouin N."/>
            <person name="Leonard G."/>
            <person name="Richards T.A."/>
            <person name="Lane C.E."/>
        </authorList>
    </citation>
    <scope>NUCLEOTIDE SEQUENCE [LARGE SCALE GENOMIC DNA]</scope>
    <source>
        <strain evidence="7 8">ATCC 48635</strain>
    </source>
</reference>
<evidence type="ECO:0000256" key="4">
    <source>
        <dbReference type="PROSITE-ProRule" id="PRU10141"/>
    </source>
</evidence>
<dbReference type="InterPro" id="IPR008271">
    <property type="entry name" value="Ser/Thr_kinase_AS"/>
</dbReference>
<keyword evidence="2 4" id="KW-0547">Nucleotide-binding</keyword>
<dbReference type="Pfam" id="PF07714">
    <property type="entry name" value="PK_Tyr_Ser-Thr"/>
    <property type="match status" value="1"/>
</dbReference>
<evidence type="ECO:0000256" key="3">
    <source>
        <dbReference type="ARBA" id="ARBA00022840"/>
    </source>
</evidence>
<dbReference type="Proteomes" id="UP000243579">
    <property type="component" value="Unassembled WGS sequence"/>
</dbReference>
<dbReference type="SMART" id="SM00220">
    <property type="entry name" value="S_TKc"/>
    <property type="match status" value="1"/>
</dbReference>